<dbReference type="EMBL" id="JBANRG010000001">
    <property type="protein sequence ID" value="KAK7472646.1"/>
    <property type="molecule type" value="Genomic_DNA"/>
</dbReference>
<comment type="caution">
    <text evidence="1">The sequence shown here is derived from an EMBL/GenBank/DDBJ whole genome shotgun (WGS) entry which is preliminary data.</text>
</comment>
<keyword evidence="2" id="KW-1185">Reference proteome</keyword>
<evidence type="ECO:0000313" key="2">
    <source>
        <dbReference type="Proteomes" id="UP001498398"/>
    </source>
</evidence>
<evidence type="ECO:0000313" key="1">
    <source>
        <dbReference type="EMBL" id="KAK7472646.1"/>
    </source>
</evidence>
<dbReference type="InterPro" id="IPR004354">
    <property type="entry name" value="Meiotic_Rec114"/>
</dbReference>
<protein>
    <submittedName>
        <fullName evidence="1">Uncharacterized protein</fullName>
    </submittedName>
</protein>
<dbReference type="Proteomes" id="UP001498398">
    <property type="component" value="Unassembled WGS sequence"/>
</dbReference>
<reference evidence="1 2" key="1">
    <citation type="submission" date="2024-01" db="EMBL/GenBank/DDBJ databases">
        <title>A draft genome for the cacao thread blight pathogen Marasmiellus scandens.</title>
        <authorList>
            <person name="Baruah I.K."/>
            <person name="Leung J."/>
            <person name="Bukari Y."/>
            <person name="Amoako-Attah I."/>
            <person name="Meinhardt L.W."/>
            <person name="Bailey B.A."/>
            <person name="Cohen S.P."/>
        </authorList>
    </citation>
    <scope>NUCLEOTIDE SEQUENCE [LARGE SCALE GENOMIC DNA]</scope>
    <source>
        <strain evidence="1 2">GH-19</strain>
    </source>
</reference>
<proteinExistence type="predicted"/>
<organism evidence="1 2">
    <name type="scientific">Marasmiellus scandens</name>
    <dbReference type="NCBI Taxonomy" id="2682957"/>
    <lineage>
        <taxon>Eukaryota</taxon>
        <taxon>Fungi</taxon>
        <taxon>Dikarya</taxon>
        <taxon>Basidiomycota</taxon>
        <taxon>Agaricomycotina</taxon>
        <taxon>Agaricomycetes</taxon>
        <taxon>Agaricomycetidae</taxon>
        <taxon>Agaricales</taxon>
        <taxon>Marasmiineae</taxon>
        <taxon>Omphalotaceae</taxon>
        <taxon>Marasmiellus</taxon>
    </lineage>
</organism>
<gene>
    <name evidence="1" type="ORF">VKT23_000759</name>
</gene>
<accession>A0ABR1K530</accession>
<sequence>MSSHSTTATTTYVLQKYSRSYPSTKENNNSEWQHFTNPTIRLVLDIKKSSDAKLESVRLRIIWSMNASNDDLSDRNEVVFEDIDLLSFSSLSSCNQAQGLPLKAVYRDSIVGIRYLISRDTSNASYRRFQIAFVTASEASQFIDSISSVCPCKNNPAPVNTTQITQYSSTIPAATGHPSLAHYPTRNTPVHQSESFRPLAKNIRPAPTFVSASPPSHAERSIPSLAPPQVVNPTPYSQPNLPGSFWSASGPALHPEFPSSQNPTGALTRAQPPTLSGVAYGRQAITQDALVNVQFAKPTGPATGPSAVSSQIGPSLSNTSLVDKATQTSDPLFSALRDATSLYNLSHESLEKLVGDVVREDGFIGLMEHLSTMWKIKGYTQIY</sequence>
<dbReference type="Pfam" id="PF03525">
    <property type="entry name" value="Meiotic_rec114"/>
    <property type="match status" value="1"/>
</dbReference>
<name>A0ABR1K530_9AGAR</name>